<reference evidence="3" key="1">
    <citation type="submission" date="2020-11" db="EMBL/GenBank/DDBJ databases">
        <authorList>
            <person name="Tran Van P."/>
        </authorList>
    </citation>
    <scope>NUCLEOTIDE SEQUENCE</scope>
</reference>
<dbReference type="PANTHER" id="PTHR12307">
    <property type="entry name" value="PROTEIN PHOSPHATASE 1 REGULATORY SUBUNIT"/>
    <property type="match status" value="1"/>
</dbReference>
<dbReference type="PROSITE" id="PS51159">
    <property type="entry name" value="CBM21"/>
    <property type="match status" value="1"/>
</dbReference>
<sequence>MAASNKSNNQRLSCLQVVLLSVSMFYLDDDPQAKWAAQHSDRATLPECEAHVTLKCGPHDHPRASRPVCIYNDTVSKRHNQMTAERESCGLGSIIPMSCRTRAEAFARRLESRLNSLGRSGTGLDDSSDENSWIGHKPSVTSCQPKLSSSSDSDIFFDFDFEPPGSPEEEVVVTEVVGMLVNKPQKDLKNDEDSCNCPSLPQDTDSGSIVSFSTTEGTSPTSDDSSDAVYYDPEGSDTECSRSSRFSEDTDVCLPSDRKQRHKRPWSQRNGESSTDKAHANLYNGYLKQEGACHIEQKFHPEERSLQHKAHDIHNKPVDQFTPKNKSDPVSGSINVLKETSSSALPNGEIANECFHSDRREATKLEIHENHNNDESSCNSNSIQKSLMNIRCYPFKDGSANTIKTDTNHHTTETAHGEQDSDEDSLALYIEESLTKSIQSTILERPHAKISMPNVSTHESALEFSSNDTHPHTTETTQEAKGSEEEDLASNIEECLAKSVQKTVIDIPDVHHIFPNISSYEPSLKSSATSKNAGDFNEYLPSTYTCTKVANEESSIENESTRILTDTSEESYCSSFTRPTNLLIDCAALSQTIEPLSQVVPVPPPSKNEVISHIKTIISSPTETSEKECEISISTNEDDDYIDDDERPQRLRRCSSLKSGKTPPGTPGNKKIVRFADVLGLDLADVRTFLDEIPKVPKSAYQDLEDVDLSLGSDQSPNVVSKYVSKVTPLSSAVKPEKCLVPLFQQPGGQTDFLDRVRDRKVCLENAVVVDSTTFSISGTIRVRNLDFHKSVHVRYSLDGWKTFSDLQATYVPNSCDGFSDKFTFQMYAHTLGLGGRLEFALRFQCRGIQYWDNNLGANYVFQCLPPVSSSIPSLPMISPMEETWSTSFY</sequence>
<dbReference type="InterPro" id="IPR038175">
    <property type="entry name" value="CBM21_dom_sf"/>
</dbReference>
<feature type="compositionally biased region" description="Polar residues" evidence="1">
    <location>
        <begin position="454"/>
        <end position="480"/>
    </location>
</feature>
<feature type="compositionally biased region" description="Polar residues" evidence="1">
    <location>
        <begin position="196"/>
        <end position="223"/>
    </location>
</feature>
<evidence type="ECO:0000256" key="1">
    <source>
        <dbReference type="SAM" id="MobiDB-lite"/>
    </source>
</evidence>
<gene>
    <name evidence="3" type="ORF">TGEB3V08_LOCUS3357</name>
</gene>
<dbReference type="GO" id="GO:2001069">
    <property type="term" value="F:glycogen binding"/>
    <property type="evidence" value="ECO:0007669"/>
    <property type="project" value="TreeGrafter"/>
</dbReference>
<feature type="compositionally biased region" description="Basic and acidic residues" evidence="1">
    <location>
        <begin position="239"/>
        <end position="248"/>
    </location>
</feature>
<dbReference type="GO" id="GO:0000164">
    <property type="term" value="C:protein phosphatase type 1 complex"/>
    <property type="evidence" value="ECO:0007669"/>
    <property type="project" value="TreeGrafter"/>
</dbReference>
<protein>
    <recommendedName>
        <fullName evidence="2">CBM21 domain-containing protein</fullName>
    </recommendedName>
</protein>
<dbReference type="GO" id="GO:0005979">
    <property type="term" value="P:regulation of glycogen biosynthetic process"/>
    <property type="evidence" value="ECO:0007669"/>
    <property type="project" value="TreeGrafter"/>
</dbReference>
<dbReference type="PANTHER" id="PTHR12307:SF36">
    <property type="entry name" value="GLYCOGEN-BINDING SUBUNIT 76A"/>
    <property type="match status" value="1"/>
</dbReference>
<proteinExistence type="predicted"/>
<organism evidence="3">
    <name type="scientific">Timema genevievae</name>
    <name type="common">Walking stick</name>
    <dbReference type="NCBI Taxonomy" id="629358"/>
    <lineage>
        <taxon>Eukaryota</taxon>
        <taxon>Metazoa</taxon>
        <taxon>Ecdysozoa</taxon>
        <taxon>Arthropoda</taxon>
        <taxon>Hexapoda</taxon>
        <taxon>Insecta</taxon>
        <taxon>Pterygota</taxon>
        <taxon>Neoptera</taxon>
        <taxon>Polyneoptera</taxon>
        <taxon>Phasmatodea</taxon>
        <taxon>Timematodea</taxon>
        <taxon>Timematoidea</taxon>
        <taxon>Timematidae</taxon>
        <taxon>Timema</taxon>
    </lineage>
</organism>
<feature type="region of interest" description="Disordered" evidence="1">
    <location>
        <begin position="184"/>
        <end position="277"/>
    </location>
</feature>
<accession>A0A7R9JTV2</accession>
<name>A0A7R9JTV2_TIMGE</name>
<feature type="domain" description="CBM21" evidence="2">
    <location>
        <begin position="754"/>
        <end position="863"/>
    </location>
</feature>
<evidence type="ECO:0000259" key="2">
    <source>
        <dbReference type="PROSITE" id="PS51159"/>
    </source>
</evidence>
<dbReference type="InterPro" id="IPR050782">
    <property type="entry name" value="PP1_regulatory_subunit_3"/>
</dbReference>
<evidence type="ECO:0000313" key="3">
    <source>
        <dbReference type="EMBL" id="CAD7589397.1"/>
    </source>
</evidence>
<dbReference type="Gene3D" id="2.60.40.2440">
    <property type="entry name" value="Carbohydrate binding type-21 domain"/>
    <property type="match status" value="1"/>
</dbReference>
<dbReference type="GO" id="GO:0008157">
    <property type="term" value="F:protein phosphatase 1 binding"/>
    <property type="evidence" value="ECO:0007669"/>
    <property type="project" value="TreeGrafter"/>
</dbReference>
<dbReference type="AlphaFoldDB" id="A0A7R9JTV2"/>
<dbReference type="Pfam" id="PF03370">
    <property type="entry name" value="CBM_21"/>
    <property type="match status" value="1"/>
</dbReference>
<dbReference type="InterPro" id="IPR005036">
    <property type="entry name" value="CBM21_dom"/>
</dbReference>
<dbReference type="EMBL" id="OE840059">
    <property type="protein sequence ID" value="CAD7589397.1"/>
    <property type="molecule type" value="Genomic_DNA"/>
</dbReference>
<feature type="region of interest" description="Disordered" evidence="1">
    <location>
        <begin position="454"/>
        <end position="484"/>
    </location>
</feature>